<evidence type="ECO:0008006" key="3">
    <source>
        <dbReference type="Google" id="ProtNLM"/>
    </source>
</evidence>
<reference evidence="1 2" key="2">
    <citation type="journal article" date="2016" name="Environ. Microbiol. Rep.">
        <title>Metagenomic evidence for the presence of phototrophic Gemmatimonadetes bacteria in diverse environments.</title>
        <authorList>
            <person name="Zeng Y."/>
            <person name="Baumbach J."/>
            <person name="Barbosa E.G."/>
            <person name="Azevedo V."/>
            <person name="Zhang C."/>
            <person name="Koblizek M."/>
        </authorList>
    </citation>
    <scope>NUCLEOTIDE SEQUENCE [LARGE SCALE GENOMIC DNA]</scope>
    <source>
        <strain evidence="1 2">AP64</strain>
    </source>
</reference>
<dbReference type="RefSeq" id="WP_026850282.1">
    <property type="nucleotide sequence ID" value="NZ_CP011454.1"/>
</dbReference>
<accession>A0A143BJC5</accession>
<name>A0A143BJC5_9BACT</name>
<sequence length="102" mass="10827">MTLLEALLATVILSVVAIGCLEGTRNAAQLQRKAELVSAATVRAESELAAAVLGLPAGKGVSVDRQRYAANPRLELVRVRVPQPDGGQVELVRLMERPTVGR</sequence>
<protein>
    <recommendedName>
        <fullName evidence="3">Type II secretion system protein GspI C-terminal domain-containing protein</fullName>
    </recommendedName>
</protein>
<dbReference type="KEGG" id="gph:GEMMAAP_06175"/>
<gene>
    <name evidence="1" type="ORF">GEMMAAP_06175</name>
</gene>
<dbReference type="eggNOG" id="ENOG50329SH">
    <property type="taxonomic scope" value="Bacteria"/>
</dbReference>
<reference evidence="1 2" key="1">
    <citation type="journal article" date="2014" name="Proc. Natl. Acad. Sci. U.S.A.">
        <title>Functional type 2 photosynthetic reaction centers found in the rare bacterial phylum Gemmatimonadetes.</title>
        <authorList>
            <person name="Zeng Y."/>
            <person name="Feng F."/>
            <person name="Medova H."/>
            <person name="Dean J."/>
            <person name="Koblizek M."/>
        </authorList>
    </citation>
    <scope>NUCLEOTIDE SEQUENCE [LARGE SCALE GENOMIC DNA]</scope>
    <source>
        <strain evidence="1 2">AP64</strain>
    </source>
</reference>
<evidence type="ECO:0000313" key="1">
    <source>
        <dbReference type="EMBL" id="AMW04544.1"/>
    </source>
</evidence>
<keyword evidence="2" id="KW-1185">Reference proteome</keyword>
<dbReference type="AlphaFoldDB" id="A0A143BJC5"/>
<organism evidence="1 2">
    <name type="scientific">Gemmatimonas phototrophica</name>
    <dbReference type="NCBI Taxonomy" id="1379270"/>
    <lineage>
        <taxon>Bacteria</taxon>
        <taxon>Pseudomonadati</taxon>
        <taxon>Gemmatimonadota</taxon>
        <taxon>Gemmatimonadia</taxon>
        <taxon>Gemmatimonadales</taxon>
        <taxon>Gemmatimonadaceae</taxon>
        <taxon>Gemmatimonas</taxon>
    </lineage>
</organism>
<proteinExistence type="predicted"/>
<dbReference type="EMBL" id="CP011454">
    <property type="protein sequence ID" value="AMW04544.1"/>
    <property type="molecule type" value="Genomic_DNA"/>
</dbReference>
<evidence type="ECO:0000313" key="2">
    <source>
        <dbReference type="Proteomes" id="UP000076404"/>
    </source>
</evidence>
<dbReference type="STRING" id="1379270.GEMMAAP_06175"/>
<dbReference type="Proteomes" id="UP000076404">
    <property type="component" value="Chromosome"/>
</dbReference>